<proteinExistence type="predicted"/>
<evidence type="ECO:0000256" key="1">
    <source>
        <dbReference type="SAM" id="MobiDB-lite"/>
    </source>
</evidence>
<protein>
    <submittedName>
        <fullName evidence="2">Uncharacterized protein</fullName>
    </submittedName>
</protein>
<comment type="caution">
    <text evidence="2">The sequence shown here is derived from an EMBL/GenBank/DDBJ whole genome shotgun (WGS) entry which is preliminary data.</text>
</comment>
<reference evidence="2" key="1">
    <citation type="submission" date="2019-09" db="EMBL/GenBank/DDBJ databases">
        <title>Draft genome information of white flower Hibiscus syriacus.</title>
        <authorList>
            <person name="Kim Y.-M."/>
        </authorList>
    </citation>
    <scope>NUCLEOTIDE SEQUENCE [LARGE SCALE GENOMIC DNA]</scope>
    <source>
        <strain evidence="2">YM2019G1</strain>
    </source>
</reference>
<evidence type="ECO:0000313" key="2">
    <source>
        <dbReference type="EMBL" id="KAE8734997.1"/>
    </source>
</evidence>
<dbReference type="AlphaFoldDB" id="A0A6A3D2X3"/>
<organism evidence="2 3">
    <name type="scientific">Hibiscus syriacus</name>
    <name type="common">Rose of Sharon</name>
    <dbReference type="NCBI Taxonomy" id="106335"/>
    <lineage>
        <taxon>Eukaryota</taxon>
        <taxon>Viridiplantae</taxon>
        <taxon>Streptophyta</taxon>
        <taxon>Embryophyta</taxon>
        <taxon>Tracheophyta</taxon>
        <taxon>Spermatophyta</taxon>
        <taxon>Magnoliopsida</taxon>
        <taxon>eudicotyledons</taxon>
        <taxon>Gunneridae</taxon>
        <taxon>Pentapetalae</taxon>
        <taxon>rosids</taxon>
        <taxon>malvids</taxon>
        <taxon>Malvales</taxon>
        <taxon>Malvaceae</taxon>
        <taxon>Malvoideae</taxon>
        <taxon>Hibiscus</taxon>
    </lineage>
</organism>
<keyword evidence="3" id="KW-1185">Reference proteome</keyword>
<feature type="compositionally biased region" description="Pro residues" evidence="1">
    <location>
        <begin position="136"/>
        <end position="156"/>
    </location>
</feature>
<dbReference type="Proteomes" id="UP000436088">
    <property type="component" value="Unassembled WGS sequence"/>
</dbReference>
<accession>A0A6A3D2X3</accession>
<feature type="compositionally biased region" description="Low complexity" evidence="1">
    <location>
        <begin position="63"/>
        <end position="76"/>
    </location>
</feature>
<dbReference type="EMBL" id="VEPZ02000046">
    <property type="protein sequence ID" value="KAE8734997.1"/>
    <property type="molecule type" value="Genomic_DNA"/>
</dbReference>
<feature type="region of interest" description="Disordered" evidence="1">
    <location>
        <begin position="131"/>
        <end position="163"/>
    </location>
</feature>
<feature type="region of interest" description="Disordered" evidence="1">
    <location>
        <begin position="63"/>
        <end position="90"/>
    </location>
</feature>
<evidence type="ECO:0000313" key="3">
    <source>
        <dbReference type="Proteomes" id="UP000436088"/>
    </source>
</evidence>
<sequence>MMFIDVSPSRKLIGGNAPGSNGLRKEIKTLHISTLGLVAAVSGIPVEDFEASKFSSESLYFPESNSEEPSLLSQSEFPQDFQETQFSESERPYDSLEILNFPEKTSQFSDNGFPKEFEYPEESFEYGTDAHRKIKYPPPSPAPSPSETPSPSPSESPSPSSSIPENTCVHKCSLKCRKEFFPPLRNLCLQVCKKKCLLRYSVLIYHCTSRCAESMPKIFKSDKKKAARYVDYCYRKCVTKY</sequence>
<gene>
    <name evidence="2" type="ORF">F3Y22_tig00000538pilonHSYRG00067</name>
</gene>
<name>A0A6A3D2X3_HIBSY</name>